<organism evidence="1 2">
    <name type="scientific">Monoraphidium neglectum</name>
    <dbReference type="NCBI Taxonomy" id="145388"/>
    <lineage>
        <taxon>Eukaryota</taxon>
        <taxon>Viridiplantae</taxon>
        <taxon>Chlorophyta</taxon>
        <taxon>core chlorophytes</taxon>
        <taxon>Chlorophyceae</taxon>
        <taxon>CS clade</taxon>
        <taxon>Sphaeropleales</taxon>
        <taxon>Selenastraceae</taxon>
        <taxon>Monoraphidium</taxon>
    </lineage>
</organism>
<dbReference type="KEGG" id="mng:MNEG_16709"/>
<dbReference type="AlphaFoldDB" id="A0A0D2M704"/>
<feature type="non-terminal residue" evidence="1">
    <location>
        <position position="66"/>
    </location>
</feature>
<gene>
    <name evidence="1" type="ORF">MNEG_16709</name>
</gene>
<evidence type="ECO:0000313" key="2">
    <source>
        <dbReference type="Proteomes" id="UP000054498"/>
    </source>
</evidence>
<protein>
    <submittedName>
        <fullName evidence="1">Uncharacterized protein</fullName>
    </submittedName>
</protein>
<reference evidence="1 2" key="1">
    <citation type="journal article" date="2013" name="BMC Genomics">
        <title>Reconstruction of the lipid metabolism for the microalga Monoraphidium neglectum from its genome sequence reveals characteristics suitable for biofuel production.</title>
        <authorList>
            <person name="Bogen C."/>
            <person name="Al-Dilaimi A."/>
            <person name="Albersmeier A."/>
            <person name="Wichmann J."/>
            <person name="Grundmann M."/>
            <person name="Rupp O."/>
            <person name="Lauersen K.J."/>
            <person name="Blifernez-Klassen O."/>
            <person name="Kalinowski J."/>
            <person name="Goesmann A."/>
            <person name="Mussgnug J.H."/>
            <person name="Kruse O."/>
        </authorList>
    </citation>
    <scope>NUCLEOTIDE SEQUENCE [LARGE SCALE GENOMIC DNA]</scope>
    <source>
        <strain evidence="1 2">SAG 48.87</strain>
    </source>
</reference>
<dbReference type="GeneID" id="25734495"/>
<accession>A0A0D2M704</accession>
<dbReference type="Proteomes" id="UP000054498">
    <property type="component" value="Unassembled WGS sequence"/>
</dbReference>
<evidence type="ECO:0000313" key="1">
    <source>
        <dbReference type="EMBL" id="KIY91255.1"/>
    </source>
</evidence>
<sequence length="66" mass="6909">MLAAGAALAPPWHFLPPVDVAPPPPSLPAAPGHARRPLPNPQINLAASKRYLAAPNIRVPWPGIPD</sequence>
<proteinExistence type="predicted"/>
<dbReference type="RefSeq" id="XP_013890275.1">
    <property type="nucleotide sequence ID" value="XM_014034821.1"/>
</dbReference>
<name>A0A0D2M704_9CHLO</name>
<keyword evidence="2" id="KW-1185">Reference proteome</keyword>
<dbReference type="EMBL" id="KK106892">
    <property type="protein sequence ID" value="KIY91255.1"/>
    <property type="molecule type" value="Genomic_DNA"/>
</dbReference>